<dbReference type="OrthoDB" id="9781411at2"/>
<evidence type="ECO:0000259" key="9">
    <source>
        <dbReference type="Pfam" id="PF02254"/>
    </source>
</evidence>
<proteinExistence type="inferred from homology"/>
<evidence type="ECO:0000313" key="10">
    <source>
        <dbReference type="EMBL" id="TLD72004.1"/>
    </source>
</evidence>
<evidence type="ECO:0000256" key="5">
    <source>
        <dbReference type="ARBA" id="ARBA00022989"/>
    </source>
</evidence>
<keyword evidence="3" id="KW-0813">Transport</keyword>
<evidence type="ECO:0000313" key="11">
    <source>
        <dbReference type="Proteomes" id="UP000306196"/>
    </source>
</evidence>
<evidence type="ECO:0000256" key="3">
    <source>
        <dbReference type="ARBA" id="ARBA00022448"/>
    </source>
</evidence>
<feature type="transmembrane region" description="Helical" evidence="7">
    <location>
        <begin position="168"/>
        <end position="186"/>
    </location>
</feature>
<dbReference type="GO" id="GO:1902600">
    <property type="term" value="P:proton transmembrane transport"/>
    <property type="evidence" value="ECO:0007669"/>
    <property type="project" value="InterPro"/>
</dbReference>
<feature type="transmembrane region" description="Helical" evidence="7">
    <location>
        <begin position="305"/>
        <end position="326"/>
    </location>
</feature>
<protein>
    <submittedName>
        <fullName evidence="10">Potassium transporter Kef</fullName>
    </submittedName>
</protein>
<dbReference type="InterPro" id="IPR036291">
    <property type="entry name" value="NAD(P)-bd_dom_sf"/>
</dbReference>
<dbReference type="Pfam" id="PF00999">
    <property type="entry name" value="Na_H_Exchanger"/>
    <property type="match status" value="1"/>
</dbReference>
<accession>A0A5R8KI63</accession>
<dbReference type="PROSITE" id="PS00065">
    <property type="entry name" value="D_2_HYDROXYACID_DH_1"/>
    <property type="match status" value="1"/>
</dbReference>
<dbReference type="InterPro" id="IPR038770">
    <property type="entry name" value="Na+/solute_symporter_sf"/>
</dbReference>
<feature type="transmembrane region" description="Helical" evidence="7">
    <location>
        <begin position="44"/>
        <end position="62"/>
    </location>
</feature>
<dbReference type="PANTHER" id="PTHR42751">
    <property type="entry name" value="SODIUM/HYDROGEN EXCHANGER FAMILY/TRKA DOMAIN PROTEIN"/>
    <property type="match status" value="1"/>
</dbReference>
<dbReference type="InterPro" id="IPR006153">
    <property type="entry name" value="Cation/H_exchanger_TM"/>
</dbReference>
<reference evidence="10 11" key="1">
    <citation type="submission" date="2019-05" db="EMBL/GenBank/DDBJ databases">
        <title>Verrucobacter flavum gen. nov., sp. nov. a new member of the family Verrucomicrobiaceae.</title>
        <authorList>
            <person name="Szuroczki S."/>
            <person name="Abbaszade G."/>
            <person name="Szabo A."/>
            <person name="Felfoldi T."/>
            <person name="Schumann P."/>
            <person name="Boka K."/>
            <person name="Keki Z."/>
            <person name="Toumi M."/>
            <person name="Toth E."/>
        </authorList>
    </citation>
    <scope>NUCLEOTIDE SEQUENCE [LARGE SCALE GENOMIC DNA]</scope>
    <source>
        <strain evidence="10 11">MG-N-17</strain>
    </source>
</reference>
<evidence type="ECO:0000259" key="8">
    <source>
        <dbReference type="Pfam" id="PF00999"/>
    </source>
</evidence>
<feature type="transmembrane region" description="Helical" evidence="7">
    <location>
        <begin position="198"/>
        <end position="215"/>
    </location>
</feature>
<sequence length="537" mass="58127">MDAWLIAIAFFFGLVVQQLGLPPLVGFLVAGFVLKGLGWSGGEMLQTISDLGVTLMLFSIGLKLRLKSLLRPEIWLGTSLHTLITAGLFASIFLGLGILGLPMFGSLNWGTALLLAFALSFSSTVFAVKTLEGSGDMGALHGRVAVGILVMQDLLAVLFLTASTGKIPSWWAVGLLVALLALRPFLGWVMTRCGHGELIALCGLFLALVLGAKGFESVGLKADLGALFVGVLVGQFAKAKELSKSLIGITDLLLVGFFLSIGLEGLPEWRGVLVALLIVLLLPFKIALFFALLTRCHLRARTAWMGGLTLGSYSEFGLIVMALAVGKNWMPAEWLVVVAIALSLSILLAAPLNRKAELFYDRLSDWLHRFETTGQHPDDLPVTLNGEQIAIFGMGRVGLSAYQVMSNRFSGKVIGFDRDPAQVEIHREAGRNVVLADATDSDFWHRVQFKDQIELVVLAMPKHSANLHAAETLKRNDYQGVVAATAKFDDEMKELRALGLDTVFNLYNEAGAGFAQHVSKVFSQQRPDLVVPLKSKD</sequence>
<dbReference type="Gene3D" id="3.40.50.720">
    <property type="entry name" value="NAD(P)-binding Rossmann-like Domain"/>
    <property type="match status" value="1"/>
</dbReference>
<dbReference type="GO" id="GO:0015297">
    <property type="term" value="F:antiporter activity"/>
    <property type="evidence" value="ECO:0007669"/>
    <property type="project" value="InterPro"/>
</dbReference>
<evidence type="ECO:0000256" key="1">
    <source>
        <dbReference type="ARBA" id="ARBA00004141"/>
    </source>
</evidence>
<keyword evidence="6 7" id="KW-0472">Membrane</keyword>
<dbReference type="Gene3D" id="1.20.1530.20">
    <property type="match status" value="1"/>
</dbReference>
<organism evidence="10 11">
    <name type="scientific">Phragmitibacter flavus</name>
    <dbReference type="NCBI Taxonomy" id="2576071"/>
    <lineage>
        <taxon>Bacteria</taxon>
        <taxon>Pseudomonadati</taxon>
        <taxon>Verrucomicrobiota</taxon>
        <taxon>Verrucomicrobiia</taxon>
        <taxon>Verrucomicrobiales</taxon>
        <taxon>Verrucomicrobiaceae</taxon>
        <taxon>Phragmitibacter</taxon>
    </lineage>
</organism>
<feature type="transmembrane region" description="Helical" evidence="7">
    <location>
        <begin position="246"/>
        <end position="263"/>
    </location>
</feature>
<dbReference type="GO" id="GO:0016020">
    <property type="term" value="C:membrane"/>
    <property type="evidence" value="ECO:0007669"/>
    <property type="project" value="UniProtKB-SubCell"/>
</dbReference>
<dbReference type="GO" id="GO:0006813">
    <property type="term" value="P:potassium ion transport"/>
    <property type="evidence" value="ECO:0007669"/>
    <property type="project" value="InterPro"/>
</dbReference>
<feature type="domain" description="RCK N-terminal" evidence="9">
    <location>
        <begin position="389"/>
        <end position="505"/>
    </location>
</feature>
<dbReference type="EMBL" id="VAUV01000003">
    <property type="protein sequence ID" value="TLD72004.1"/>
    <property type="molecule type" value="Genomic_DNA"/>
</dbReference>
<evidence type="ECO:0000256" key="6">
    <source>
        <dbReference type="ARBA" id="ARBA00023136"/>
    </source>
</evidence>
<comment type="caution">
    <text evidence="10">The sequence shown here is derived from an EMBL/GenBank/DDBJ whole genome shotgun (WGS) entry which is preliminary data.</text>
</comment>
<feature type="domain" description="Cation/H+ exchanger transmembrane" evidence="8">
    <location>
        <begin position="6"/>
        <end position="350"/>
    </location>
</feature>
<feature type="transmembrane region" description="Helical" evidence="7">
    <location>
        <begin position="332"/>
        <end position="352"/>
    </location>
</feature>
<evidence type="ECO:0000256" key="4">
    <source>
        <dbReference type="ARBA" id="ARBA00022692"/>
    </source>
</evidence>
<feature type="transmembrane region" description="Helical" evidence="7">
    <location>
        <begin position="74"/>
        <end position="101"/>
    </location>
</feature>
<dbReference type="Pfam" id="PF02254">
    <property type="entry name" value="TrkA_N"/>
    <property type="match status" value="1"/>
</dbReference>
<feature type="transmembrane region" description="Helical" evidence="7">
    <location>
        <begin position="107"/>
        <end position="128"/>
    </location>
</feature>
<name>A0A5R8KI63_9BACT</name>
<evidence type="ECO:0000256" key="2">
    <source>
        <dbReference type="ARBA" id="ARBA00005551"/>
    </source>
</evidence>
<dbReference type="RefSeq" id="WP_138085007.1">
    <property type="nucleotide sequence ID" value="NZ_VAUV01000003.1"/>
</dbReference>
<keyword evidence="11" id="KW-1185">Reference proteome</keyword>
<evidence type="ECO:0000256" key="7">
    <source>
        <dbReference type="SAM" id="Phobius"/>
    </source>
</evidence>
<keyword evidence="5 7" id="KW-1133">Transmembrane helix</keyword>
<comment type="subcellular location">
    <subcellularLocation>
        <location evidence="1">Membrane</location>
        <topology evidence="1">Multi-pass membrane protein</topology>
    </subcellularLocation>
</comment>
<feature type="transmembrane region" description="Helical" evidence="7">
    <location>
        <begin position="269"/>
        <end position="293"/>
    </location>
</feature>
<feature type="transmembrane region" description="Helical" evidence="7">
    <location>
        <begin position="140"/>
        <end position="162"/>
    </location>
</feature>
<dbReference type="AlphaFoldDB" id="A0A5R8KI63"/>
<gene>
    <name evidence="10" type="ORF">FEM03_04575</name>
</gene>
<dbReference type="SUPFAM" id="SSF51735">
    <property type="entry name" value="NAD(P)-binding Rossmann-fold domains"/>
    <property type="match status" value="1"/>
</dbReference>
<keyword evidence="4 7" id="KW-0812">Transmembrane</keyword>
<dbReference type="InterPro" id="IPR003148">
    <property type="entry name" value="RCK_N"/>
</dbReference>
<dbReference type="InterPro" id="IPR029752">
    <property type="entry name" value="D-isomer_DH_CS1"/>
</dbReference>
<dbReference type="PANTHER" id="PTHR42751:SF1">
    <property type="entry name" value="CATION_PROTON ANTIPORTER YBAL-RELATED"/>
    <property type="match status" value="1"/>
</dbReference>
<comment type="similarity">
    <text evidence="2">Belongs to the monovalent cation:proton antiporter 2 (CPA2) transporter (TC 2.A.37) family.</text>
</comment>
<dbReference type="Proteomes" id="UP000306196">
    <property type="component" value="Unassembled WGS sequence"/>
</dbReference>